<reference evidence="2" key="1">
    <citation type="submission" date="2021-03" db="EMBL/GenBank/DDBJ databases">
        <title>Comparative genomics and phylogenomic investigation of the class Geoglossomycetes provide insights into ecological specialization and systematics.</title>
        <authorList>
            <person name="Melie T."/>
            <person name="Pirro S."/>
            <person name="Miller A.N."/>
            <person name="Quandt A."/>
        </authorList>
    </citation>
    <scope>NUCLEOTIDE SEQUENCE</scope>
    <source>
        <strain evidence="2">CAQ_001_2017</strain>
    </source>
</reference>
<accession>A0A9P8LGH7</accession>
<feature type="region of interest" description="Disordered" evidence="1">
    <location>
        <begin position="185"/>
        <end position="206"/>
    </location>
</feature>
<comment type="caution">
    <text evidence="2">The sequence shown here is derived from an EMBL/GenBank/DDBJ whole genome shotgun (WGS) entry which is preliminary data.</text>
</comment>
<gene>
    <name evidence="2" type="ORF">GP486_001696</name>
</gene>
<organism evidence="2 3">
    <name type="scientific">Trichoglossum hirsutum</name>
    <dbReference type="NCBI Taxonomy" id="265104"/>
    <lineage>
        <taxon>Eukaryota</taxon>
        <taxon>Fungi</taxon>
        <taxon>Dikarya</taxon>
        <taxon>Ascomycota</taxon>
        <taxon>Pezizomycotina</taxon>
        <taxon>Geoglossomycetes</taxon>
        <taxon>Geoglossales</taxon>
        <taxon>Geoglossaceae</taxon>
        <taxon>Trichoglossum</taxon>
    </lineage>
</organism>
<name>A0A9P8LGH7_9PEZI</name>
<dbReference type="Proteomes" id="UP000750711">
    <property type="component" value="Unassembled WGS sequence"/>
</dbReference>
<feature type="compositionally biased region" description="Acidic residues" evidence="1">
    <location>
        <begin position="191"/>
        <end position="206"/>
    </location>
</feature>
<keyword evidence="3" id="KW-1185">Reference proteome</keyword>
<dbReference type="EMBL" id="JAGHQM010000161">
    <property type="protein sequence ID" value="KAH0564912.1"/>
    <property type="molecule type" value="Genomic_DNA"/>
</dbReference>
<evidence type="ECO:0000313" key="2">
    <source>
        <dbReference type="EMBL" id="KAH0564912.1"/>
    </source>
</evidence>
<sequence>MKGCGYGYAVYHPIGTSKLYLGAYGFFDQEGDWILLGSVGRDTEGYPDSDESKPFSVEVMVSSEVTANTLSKVGLQMEYRTESDFGAVLLARPWLIKHFTKDETFFKRWGQQNFATLLNEFPILKDYGLWIITKTCQTPYCAISTFGGKQKAVLAGFSAEAFTSEGKLSAGGSWHLETRSGTWRTFGSYETGDDGPEPEAEPKEEPEDVVVFLVGYRMEHKWWHTDKPPHTDAIRDTSNTGRFSLNEEEYVEWKHHDGSNFD</sequence>
<evidence type="ECO:0000256" key="1">
    <source>
        <dbReference type="SAM" id="MobiDB-lite"/>
    </source>
</evidence>
<evidence type="ECO:0000313" key="3">
    <source>
        <dbReference type="Proteomes" id="UP000750711"/>
    </source>
</evidence>
<proteinExistence type="predicted"/>
<protein>
    <submittedName>
        <fullName evidence="2">Uncharacterized protein</fullName>
    </submittedName>
</protein>
<dbReference type="AlphaFoldDB" id="A0A9P8LGH7"/>